<accession>A0A4D6HGP4</accession>
<dbReference type="Proteomes" id="UP000296706">
    <property type="component" value="Chromosome"/>
</dbReference>
<organism evidence="2 3">
    <name type="scientific">Halapricum salinum</name>
    <dbReference type="NCBI Taxonomy" id="1457250"/>
    <lineage>
        <taxon>Archaea</taxon>
        <taxon>Methanobacteriati</taxon>
        <taxon>Methanobacteriota</taxon>
        <taxon>Stenosarchaea group</taxon>
        <taxon>Halobacteria</taxon>
        <taxon>Halobacteriales</taxon>
        <taxon>Haloarculaceae</taxon>
        <taxon>Halapricum</taxon>
    </lineage>
</organism>
<evidence type="ECO:0000256" key="1">
    <source>
        <dbReference type="SAM" id="MobiDB-lite"/>
    </source>
</evidence>
<evidence type="ECO:0000313" key="3">
    <source>
        <dbReference type="Proteomes" id="UP000296706"/>
    </source>
</evidence>
<protein>
    <submittedName>
        <fullName evidence="2">Uncharacterized protein</fullName>
    </submittedName>
</protein>
<dbReference type="KEGG" id="hsn:DV733_14705"/>
<feature type="region of interest" description="Disordered" evidence="1">
    <location>
        <begin position="54"/>
        <end position="78"/>
    </location>
</feature>
<dbReference type="EMBL" id="CP031310">
    <property type="protein sequence ID" value="QCC52406.1"/>
    <property type="molecule type" value="Genomic_DNA"/>
</dbReference>
<dbReference type="RefSeq" id="WP_136342362.1">
    <property type="nucleotide sequence ID" value="NZ_CP031310.1"/>
</dbReference>
<dbReference type="AlphaFoldDB" id="A0A4D6HGP4"/>
<evidence type="ECO:0000313" key="2">
    <source>
        <dbReference type="EMBL" id="QCC52406.1"/>
    </source>
</evidence>
<proteinExistence type="predicted"/>
<dbReference type="GeneID" id="39849136"/>
<reference evidence="2 3" key="1">
    <citation type="journal article" date="2019" name="Nat. Commun.">
        <title>A new type of DNA phosphorothioation-based antiviral system in archaea.</title>
        <authorList>
            <person name="Xiong L."/>
            <person name="Liu S."/>
            <person name="Chen S."/>
            <person name="Xiao Y."/>
            <person name="Zhu B."/>
            <person name="Gao Y."/>
            <person name="Zhang Y."/>
            <person name="Chen B."/>
            <person name="Luo J."/>
            <person name="Deng Z."/>
            <person name="Chen X."/>
            <person name="Wang L."/>
            <person name="Chen S."/>
        </authorList>
    </citation>
    <scope>NUCLEOTIDE SEQUENCE [LARGE SCALE GENOMIC DNA]</scope>
    <source>
        <strain evidence="2 3">CBA1105</strain>
    </source>
</reference>
<name>A0A4D6HGP4_9EURY</name>
<gene>
    <name evidence="2" type="ORF">DV733_14705</name>
</gene>
<sequence>MGTGETIEAIVESNDDPLVRESASGEETFEPQPGHRAVGVLTDRRIVLAGGPTTTRRCRFPTARSEPSPSTIRENRRQ</sequence>
<keyword evidence="3" id="KW-1185">Reference proteome</keyword>